<protein>
    <submittedName>
        <fullName evidence="2">Uncharacterized protein</fullName>
    </submittedName>
</protein>
<evidence type="ECO:0000256" key="1">
    <source>
        <dbReference type="SAM" id="MobiDB-lite"/>
    </source>
</evidence>
<proteinExistence type="predicted"/>
<gene>
    <name evidence="2" type="ORF">E1293_46600</name>
</gene>
<comment type="caution">
    <text evidence="2">The sequence shown here is derived from an EMBL/GenBank/DDBJ whole genome shotgun (WGS) entry which is preliminary data.</text>
</comment>
<sequence>MTEDNRGPVRAPSEDDDVAPGQEPERQEAAAPPETVTDQEISLDDPVDDPEVDDPGPVPEDDAGHGAAEAGEDGDRLVAGGFAPPDSLGGPPDTNEDVLYSAGMAPQEVPLQDAPPRDMPQPPPVALDKRPDMHDDRGRPGFVPHNQDPRAAQAGPYGGWPQQAH</sequence>
<keyword evidence="3" id="KW-1185">Reference proteome</keyword>
<feature type="compositionally biased region" description="Acidic residues" evidence="1">
    <location>
        <begin position="41"/>
        <end position="54"/>
    </location>
</feature>
<evidence type="ECO:0000313" key="3">
    <source>
        <dbReference type="Proteomes" id="UP000295578"/>
    </source>
</evidence>
<organism evidence="2 3">
    <name type="scientific">Actinomadura darangshiensis</name>
    <dbReference type="NCBI Taxonomy" id="705336"/>
    <lineage>
        <taxon>Bacteria</taxon>
        <taxon>Bacillati</taxon>
        <taxon>Actinomycetota</taxon>
        <taxon>Actinomycetes</taxon>
        <taxon>Streptosporangiales</taxon>
        <taxon>Thermomonosporaceae</taxon>
        <taxon>Actinomadura</taxon>
    </lineage>
</organism>
<dbReference type="Proteomes" id="UP000295578">
    <property type="component" value="Unassembled WGS sequence"/>
</dbReference>
<reference evidence="2 3" key="1">
    <citation type="submission" date="2019-03" db="EMBL/GenBank/DDBJ databases">
        <title>Draft genome sequences of novel Actinobacteria.</title>
        <authorList>
            <person name="Sahin N."/>
            <person name="Ay H."/>
            <person name="Saygin H."/>
        </authorList>
    </citation>
    <scope>NUCLEOTIDE SEQUENCE [LARGE SCALE GENOMIC DNA]</scope>
    <source>
        <strain evidence="2 3">DSM 45941</strain>
    </source>
</reference>
<dbReference type="AlphaFoldDB" id="A0A4R4ZKA3"/>
<feature type="region of interest" description="Disordered" evidence="1">
    <location>
        <begin position="1"/>
        <end position="165"/>
    </location>
</feature>
<name>A0A4R4ZKA3_9ACTN</name>
<feature type="compositionally biased region" description="Basic and acidic residues" evidence="1">
    <location>
        <begin position="127"/>
        <end position="139"/>
    </location>
</feature>
<dbReference type="EMBL" id="SMKY01000584">
    <property type="protein sequence ID" value="TDD59143.1"/>
    <property type="molecule type" value="Genomic_DNA"/>
</dbReference>
<accession>A0A4R4ZKA3</accession>
<evidence type="ECO:0000313" key="2">
    <source>
        <dbReference type="EMBL" id="TDD59143.1"/>
    </source>
</evidence>
<feature type="non-terminal residue" evidence="2">
    <location>
        <position position="165"/>
    </location>
</feature>